<protein>
    <recommendedName>
        <fullName evidence="1">Antitoxin SocA-like Panacea domain-containing protein</fullName>
    </recommendedName>
</protein>
<dbReference type="EMBL" id="VSSQ01000081">
    <property type="protein sequence ID" value="MPL74600.1"/>
    <property type="molecule type" value="Genomic_DNA"/>
</dbReference>
<accession>A0A644U6M8</accession>
<proteinExistence type="predicted"/>
<comment type="caution">
    <text evidence="2">The sequence shown here is derived from an EMBL/GenBank/DDBJ whole genome shotgun (WGS) entry which is preliminary data.</text>
</comment>
<organism evidence="2">
    <name type="scientific">bioreactor metagenome</name>
    <dbReference type="NCBI Taxonomy" id="1076179"/>
    <lineage>
        <taxon>unclassified sequences</taxon>
        <taxon>metagenomes</taxon>
        <taxon>ecological metagenomes</taxon>
    </lineage>
</organism>
<dbReference type="InterPro" id="IPR025272">
    <property type="entry name" value="SocA_Panacea"/>
</dbReference>
<dbReference type="AlphaFoldDB" id="A0A644U6M8"/>
<name>A0A644U6M8_9ZZZZ</name>
<reference evidence="2" key="1">
    <citation type="submission" date="2019-08" db="EMBL/GenBank/DDBJ databases">
        <authorList>
            <person name="Kucharzyk K."/>
            <person name="Murdoch R.W."/>
            <person name="Higgins S."/>
            <person name="Loffler F."/>
        </authorList>
    </citation>
    <scope>NUCLEOTIDE SEQUENCE</scope>
</reference>
<evidence type="ECO:0000313" key="2">
    <source>
        <dbReference type="EMBL" id="MPL74600.1"/>
    </source>
</evidence>
<dbReference type="Pfam" id="PF13274">
    <property type="entry name" value="SocA_Panacea"/>
    <property type="match status" value="1"/>
</dbReference>
<gene>
    <name evidence="2" type="ORF">SDC9_20415</name>
</gene>
<sequence>MPEGSTKENGEFDSEKFKQVLLYIISKTEALPNVGKKVLYKLLYFADFNYYEVSERKLTGEVYAKLEHGPAPRHFNDIMEELKESHLVEEKLVPYYNHTQTRYCILNAPKMTLLSAEELLYVDETLDRYSSMNGQQIESLSHDDTPWAASELNDNLNYELVFYRSPSMSVREYCDDQNTNNS</sequence>
<evidence type="ECO:0000259" key="1">
    <source>
        <dbReference type="Pfam" id="PF13274"/>
    </source>
</evidence>
<feature type="domain" description="Antitoxin SocA-like Panacea" evidence="1">
    <location>
        <begin position="39"/>
        <end position="147"/>
    </location>
</feature>